<dbReference type="RefSeq" id="WP_091513797.1">
    <property type="nucleotide sequence ID" value="NZ_FOLE01000008.1"/>
</dbReference>
<dbReference type="PROSITE" id="PS51257">
    <property type="entry name" value="PROKAR_LIPOPROTEIN"/>
    <property type="match status" value="1"/>
</dbReference>
<sequence length="177" mass="20108">MKKYLTLLYLILVMSCSSPKVEKEAKSLSLVDTARALIKSTLKVEDSAAPAISTVQETASKMPSKIFRGDVGVMIYPSDKQVDSLQAKNPDDFMTAADDNMFYMSQAKEYLEMIHTSVERISADTLLVFETESGQKFPMNMRKELWAMVIFDGQHAPQRIDITNVQKECEKYYQQNK</sequence>
<evidence type="ECO:0008006" key="3">
    <source>
        <dbReference type="Google" id="ProtNLM"/>
    </source>
</evidence>
<dbReference type="EMBL" id="FOLE01000008">
    <property type="protein sequence ID" value="SFC67874.1"/>
    <property type="molecule type" value="Genomic_DNA"/>
</dbReference>
<accession>A0A1I1L4A9</accession>
<evidence type="ECO:0000313" key="2">
    <source>
        <dbReference type="Proteomes" id="UP000199514"/>
    </source>
</evidence>
<dbReference type="Proteomes" id="UP000199514">
    <property type="component" value="Unassembled WGS sequence"/>
</dbReference>
<reference evidence="1 2" key="1">
    <citation type="submission" date="2016-10" db="EMBL/GenBank/DDBJ databases">
        <authorList>
            <person name="de Groot N.N."/>
        </authorList>
    </citation>
    <scope>NUCLEOTIDE SEQUENCE [LARGE SCALE GENOMIC DNA]</scope>
    <source>
        <strain evidence="1 2">DSM 6793</strain>
    </source>
</reference>
<gene>
    <name evidence="1" type="ORF">SAMN05421780_10855</name>
</gene>
<organism evidence="1 2">
    <name type="scientific">Flexibacter flexilis DSM 6793</name>
    <dbReference type="NCBI Taxonomy" id="927664"/>
    <lineage>
        <taxon>Bacteria</taxon>
        <taxon>Pseudomonadati</taxon>
        <taxon>Bacteroidota</taxon>
        <taxon>Cytophagia</taxon>
        <taxon>Cytophagales</taxon>
        <taxon>Flexibacteraceae</taxon>
        <taxon>Flexibacter</taxon>
    </lineage>
</organism>
<dbReference type="STRING" id="927664.SAMN05421780_10855"/>
<keyword evidence="2" id="KW-1185">Reference proteome</keyword>
<name>A0A1I1L4A9_9BACT</name>
<dbReference type="AlphaFoldDB" id="A0A1I1L4A9"/>
<dbReference type="OrthoDB" id="885909at2"/>
<evidence type="ECO:0000313" key="1">
    <source>
        <dbReference type="EMBL" id="SFC67874.1"/>
    </source>
</evidence>
<protein>
    <recommendedName>
        <fullName evidence="3">Lipoprotein</fullName>
    </recommendedName>
</protein>
<proteinExistence type="predicted"/>